<proteinExistence type="predicted"/>
<gene>
    <name evidence="1" type="ORF">ABC228_00635</name>
</gene>
<protein>
    <recommendedName>
        <fullName evidence="3">Prophage pi2 protein 38</fullName>
    </recommendedName>
</protein>
<accession>A0ABU9XBP6</accession>
<keyword evidence="2" id="KW-1185">Reference proteome</keyword>
<dbReference type="RefSeq" id="WP_345823157.1">
    <property type="nucleotide sequence ID" value="NZ_JBDIML010000001.1"/>
</dbReference>
<name>A0ABU9XBP6_9BACI</name>
<dbReference type="Proteomes" id="UP001444625">
    <property type="component" value="Unassembled WGS sequence"/>
</dbReference>
<comment type="caution">
    <text evidence="1">The sequence shown here is derived from an EMBL/GenBank/DDBJ whole genome shotgun (WGS) entry which is preliminary data.</text>
</comment>
<evidence type="ECO:0000313" key="2">
    <source>
        <dbReference type="Proteomes" id="UP001444625"/>
    </source>
</evidence>
<sequence>MTLIELNQLLKATGLPVAYSHFRNTESLSPPSPPFITYLELDSNNFYADNKTYKQVRNVNIELYTNKKDLEAESKIENLLDSNDIPYETTPTEWIESEKLFQKIYEIGVI</sequence>
<dbReference type="EMBL" id="JBDIML010000001">
    <property type="protein sequence ID" value="MEN2765681.1"/>
    <property type="molecule type" value="Genomic_DNA"/>
</dbReference>
<organism evidence="1 2">
    <name type="scientific">Ornithinibacillus xuwenensis</name>
    <dbReference type="NCBI Taxonomy" id="3144668"/>
    <lineage>
        <taxon>Bacteria</taxon>
        <taxon>Bacillati</taxon>
        <taxon>Bacillota</taxon>
        <taxon>Bacilli</taxon>
        <taxon>Bacillales</taxon>
        <taxon>Bacillaceae</taxon>
        <taxon>Ornithinibacillus</taxon>
    </lineage>
</organism>
<reference evidence="1 2" key="1">
    <citation type="submission" date="2024-05" db="EMBL/GenBank/DDBJ databases">
        <authorList>
            <person name="Haq I."/>
            <person name="Ullah Z."/>
            <person name="Ahmad R."/>
            <person name="Li M."/>
            <person name="Tong Y."/>
        </authorList>
    </citation>
    <scope>NUCLEOTIDE SEQUENCE [LARGE SCALE GENOMIC DNA]</scope>
    <source>
        <strain evidence="1 2">16A2E</strain>
    </source>
</reference>
<evidence type="ECO:0000313" key="1">
    <source>
        <dbReference type="EMBL" id="MEN2765681.1"/>
    </source>
</evidence>
<evidence type="ECO:0008006" key="3">
    <source>
        <dbReference type="Google" id="ProtNLM"/>
    </source>
</evidence>